<dbReference type="InterPro" id="IPR016197">
    <property type="entry name" value="Chromo-like_dom_sf"/>
</dbReference>
<dbReference type="InterPro" id="IPR023779">
    <property type="entry name" value="Chromodomain_CS"/>
</dbReference>
<dbReference type="GO" id="GO:0005634">
    <property type="term" value="C:nucleus"/>
    <property type="evidence" value="ECO:0007669"/>
    <property type="project" value="UniProtKB-SubCell"/>
</dbReference>
<keyword evidence="7" id="KW-1185">Reference proteome</keyword>
<dbReference type="EMBL" id="JAAGWQ010000122">
    <property type="protein sequence ID" value="KAF5665525.1"/>
    <property type="molecule type" value="Genomic_DNA"/>
</dbReference>
<keyword evidence="3" id="KW-0539">Nucleus</keyword>
<evidence type="ECO:0000313" key="6">
    <source>
        <dbReference type="EMBL" id="KAF5665525.1"/>
    </source>
</evidence>
<dbReference type="SMART" id="SM00298">
    <property type="entry name" value="CHROMO"/>
    <property type="match status" value="1"/>
</dbReference>
<dbReference type="SUPFAM" id="SSF54160">
    <property type="entry name" value="Chromo domain-like"/>
    <property type="match status" value="1"/>
</dbReference>
<evidence type="ECO:0000313" key="7">
    <source>
        <dbReference type="Proteomes" id="UP000567885"/>
    </source>
</evidence>
<evidence type="ECO:0000256" key="4">
    <source>
        <dbReference type="SAM" id="MobiDB-lite"/>
    </source>
</evidence>
<comment type="caution">
    <text evidence="6">The sequence shown here is derived from an EMBL/GenBank/DDBJ whole genome shotgun (WGS) entry which is preliminary data.</text>
</comment>
<organism evidence="6 7">
    <name type="scientific">Fusarium heterosporum</name>
    <dbReference type="NCBI Taxonomy" id="42747"/>
    <lineage>
        <taxon>Eukaryota</taxon>
        <taxon>Fungi</taxon>
        <taxon>Dikarya</taxon>
        <taxon>Ascomycota</taxon>
        <taxon>Pezizomycotina</taxon>
        <taxon>Sordariomycetes</taxon>
        <taxon>Hypocreomycetidae</taxon>
        <taxon>Hypocreales</taxon>
        <taxon>Nectriaceae</taxon>
        <taxon>Fusarium</taxon>
        <taxon>Fusarium heterosporum species complex</taxon>
    </lineage>
</organism>
<evidence type="ECO:0000256" key="3">
    <source>
        <dbReference type="ARBA" id="ARBA00023242"/>
    </source>
</evidence>
<protein>
    <submittedName>
        <fullName evidence="6">Testis-specific chromodomain-containing protein</fullName>
    </submittedName>
</protein>
<dbReference type="Gene3D" id="2.40.50.40">
    <property type="match status" value="1"/>
</dbReference>
<feature type="compositionally biased region" description="Basic and acidic residues" evidence="4">
    <location>
        <begin position="62"/>
        <end position="94"/>
    </location>
</feature>
<feature type="domain" description="Chromo" evidence="5">
    <location>
        <begin position="189"/>
        <end position="241"/>
    </location>
</feature>
<gene>
    <name evidence="6" type="ORF">FHETE_6637</name>
</gene>
<name>A0A8H5WNU7_FUSHE</name>
<dbReference type="InterPro" id="IPR023780">
    <property type="entry name" value="Chromo_domain"/>
</dbReference>
<feature type="region of interest" description="Disordered" evidence="4">
    <location>
        <begin position="1"/>
        <end position="155"/>
    </location>
</feature>
<reference evidence="6 7" key="1">
    <citation type="submission" date="2020-05" db="EMBL/GenBank/DDBJ databases">
        <title>Identification and distribution of gene clusters putatively required for synthesis of sphingolipid metabolism inhibitors in phylogenetically diverse species of the filamentous fungus Fusarium.</title>
        <authorList>
            <person name="Kim H.-S."/>
            <person name="Busman M."/>
            <person name="Brown D.W."/>
            <person name="Divon H."/>
            <person name="Uhlig S."/>
            <person name="Proctor R.H."/>
        </authorList>
    </citation>
    <scope>NUCLEOTIDE SEQUENCE [LARGE SCALE GENOMIC DNA]</scope>
    <source>
        <strain evidence="6 7">NRRL 20693</strain>
    </source>
</reference>
<accession>A0A8H5WNU7</accession>
<dbReference type="Proteomes" id="UP000567885">
    <property type="component" value="Unassembled WGS sequence"/>
</dbReference>
<dbReference type="PROSITE" id="PS00598">
    <property type="entry name" value="CHROMO_1"/>
    <property type="match status" value="1"/>
</dbReference>
<evidence type="ECO:0000256" key="2">
    <source>
        <dbReference type="ARBA" id="ARBA00011353"/>
    </source>
</evidence>
<sequence length="241" mass="27434">MPSPERAPTVFYARDKSPFADLDKGPRQSIEDVDEDMADDEESLSRVVLDLQGYESFDDDECRSVTPDHIEEMAIPEKRSLSHNEESNEEDPSKAVKPPPKRRRRTSPRAPTALRRSKRLTSAPPVANDGKVPTTGTIGKKGPGRPTQKSKARLRNPQAEVIEPATSRRVRNAPVNKDQVTRSQDEVEWEVEEIVDSQVDATTKKHFYLVKWKGFSEKDNTWEPKEHLGNCLKMIRDFEKN</sequence>
<feature type="region of interest" description="Disordered" evidence="4">
    <location>
        <begin position="166"/>
        <end position="185"/>
    </location>
</feature>
<dbReference type="GO" id="GO:0006338">
    <property type="term" value="P:chromatin remodeling"/>
    <property type="evidence" value="ECO:0007669"/>
    <property type="project" value="UniProtKB-ARBA"/>
</dbReference>
<evidence type="ECO:0000259" key="5">
    <source>
        <dbReference type="PROSITE" id="PS50013"/>
    </source>
</evidence>
<feature type="compositionally biased region" description="Low complexity" evidence="4">
    <location>
        <begin position="130"/>
        <end position="147"/>
    </location>
</feature>
<proteinExistence type="predicted"/>
<feature type="compositionally biased region" description="Acidic residues" evidence="4">
    <location>
        <begin position="31"/>
        <end position="42"/>
    </location>
</feature>
<evidence type="ECO:0000256" key="1">
    <source>
        <dbReference type="ARBA" id="ARBA00004123"/>
    </source>
</evidence>
<comment type="subcellular location">
    <subcellularLocation>
        <location evidence="1">Nucleus</location>
    </subcellularLocation>
</comment>
<dbReference type="PANTHER" id="PTHR22812">
    <property type="entry name" value="CHROMOBOX PROTEIN"/>
    <property type="match status" value="1"/>
</dbReference>
<feature type="compositionally biased region" description="Basic and acidic residues" evidence="4">
    <location>
        <begin position="13"/>
        <end position="30"/>
    </location>
</feature>
<dbReference type="CDD" id="cd00024">
    <property type="entry name" value="CD_CSD"/>
    <property type="match status" value="1"/>
</dbReference>
<dbReference type="AlphaFoldDB" id="A0A8H5WNU7"/>
<dbReference type="InterPro" id="IPR051219">
    <property type="entry name" value="Heterochromatin_chromo-domain"/>
</dbReference>
<dbReference type="Pfam" id="PF00385">
    <property type="entry name" value="Chromo"/>
    <property type="match status" value="1"/>
</dbReference>
<dbReference type="PROSITE" id="PS50013">
    <property type="entry name" value="CHROMO_2"/>
    <property type="match status" value="1"/>
</dbReference>
<comment type="subunit">
    <text evidence="2">Component of the NuA4 histone acetyltransferase complex.</text>
</comment>
<dbReference type="OrthoDB" id="433924at2759"/>
<dbReference type="InterPro" id="IPR000953">
    <property type="entry name" value="Chromo/chromo_shadow_dom"/>
</dbReference>